<protein>
    <submittedName>
        <fullName evidence="1">Uncharacterized protein</fullName>
    </submittedName>
</protein>
<gene>
    <name evidence="1" type="ORF">RCOM_0049910</name>
</gene>
<sequence length="181" mass="20068">LDRVVIDALNEVHVDLDVLRPQLGPQPQAGKALAQVVDSDLKAHGAVVQHRLAHQVVVIGRLVFGQLDDDALGIDADLVDDLQRFAMAGVALQQAFRADVEEQLAGQLQLGKTLQHHLAAQVFDLDRQSIGARRLEQVHRRMQRTVGRTAYQPLIGDDFAGRHVYNRLEQRAELLACQDVI</sequence>
<dbReference type="Proteomes" id="UP000008311">
    <property type="component" value="Unassembled WGS sequence"/>
</dbReference>
<dbReference type="InParanoid" id="B9TA37"/>
<accession>B9TA37</accession>
<proteinExistence type="predicted"/>
<organism evidence="1 2">
    <name type="scientific">Ricinus communis</name>
    <name type="common">Castor bean</name>
    <dbReference type="NCBI Taxonomy" id="3988"/>
    <lineage>
        <taxon>Eukaryota</taxon>
        <taxon>Viridiplantae</taxon>
        <taxon>Streptophyta</taxon>
        <taxon>Embryophyta</taxon>
        <taxon>Tracheophyta</taxon>
        <taxon>Spermatophyta</taxon>
        <taxon>Magnoliopsida</taxon>
        <taxon>eudicotyledons</taxon>
        <taxon>Gunneridae</taxon>
        <taxon>Pentapetalae</taxon>
        <taxon>rosids</taxon>
        <taxon>fabids</taxon>
        <taxon>Malpighiales</taxon>
        <taxon>Euphorbiaceae</taxon>
        <taxon>Acalyphoideae</taxon>
        <taxon>Acalypheae</taxon>
        <taxon>Ricinus</taxon>
    </lineage>
</organism>
<evidence type="ECO:0000313" key="1">
    <source>
        <dbReference type="EMBL" id="EEF27280.1"/>
    </source>
</evidence>
<evidence type="ECO:0000313" key="2">
    <source>
        <dbReference type="Proteomes" id="UP000008311"/>
    </source>
</evidence>
<reference evidence="2" key="1">
    <citation type="journal article" date="2010" name="Nat. Biotechnol.">
        <title>Draft genome sequence of the oilseed species Ricinus communis.</title>
        <authorList>
            <person name="Chan A.P."/>
            <person name="Crabtree J."/>
            <person name="Zhao Q."/>
            <person name="Lorenzi H."/>
            <person name="Orvis J."/>
            <person name="Puiu D."/>
            <person name="Melake-Berhan A."/>
            <person name="Jones K.M."/>
            <person name="Redman J."/>
            <person name="Chen G."/>
            <person name="Cahoon E.B."/>
            <person name="Gedil M."/>
            <person name="Stanke M."/>
            <person name="Haas B.J."/>
            <person name="Wortman J.R."/>
            <person name="Fraser-Liggett C.M."/>
            <person name="Ravel J."/>
            <person name="Rabinowicz P.D."/>
        </authorList>
    </citation>
    <scope>NUCLEOTIDE SEQUENCE [LARGE SCALE GENOMIC DNA]</scope>
    <source>
        <strain evidence="2">cv. Hale</strain>
    </source>
</reference>
<keyword evidence="2" id="KW-1185">Reference proteome</keyword>
<dbReference type="AlphaFoldDB" id="B9TA37"/>
<dbReference type="EMBL" id="EQ975537">
    <property type="protein sequence ID" value="EEF27280.1"/>
    <property type="molecule type" value="Genomic_DNA"/>
</dbReference>
<name>B9TA37_RICCO</name>
<feature type="non-terminal residue" evidence="1">
    <location>
        <position position="1"/>
    </location>
</feature>